<dbReference type="AlphaFoldDB" id="A0A9P6QWT1"/>
<dbReference type="Proteomes" id="UP000823405">
    <property type="component" value="Unassembled WGS sequence"/>
</dbReference>
<reference evidence="1" key="1">
    <citation type="journal article" date="2020" name="Fungal Divers.">
        <title>Resolving the Mortierellaceae phylogeny through synthesis of multi-gene phylogenetics and phylogenomics.</title>
        <authorList>
            <person name="Vandepol N."/>
            <person name="Liber J."/>
            <person name="Desiro A."/>
            <person name="Na H."/>
            <person name="Kennedy M."/>
            <person name="Barry K."/>
            <person name="Grigoriev I.V."/>
            <person name="Miller A.N."/>
            <person name="O'Donnell K."/>
            <person name="Stajich J.E."/>
            <person name="Bonito G."/>
        </authorList>
    </citation>
    <scope>NUCLEOTIDE SEQUENCE</scope>
    <source>
        <strain evidence="1">NVP60</strain>
    </source>
</reference>
<name>A0A9P6QWT1_9FUNG</name>
<accession>A0A9P6QWT1</accession>
<evidence type="ECO:0000313" key="2">
    <source>
        <dbReference type="Proteomes" id="UP000823405"/>
    </source>
</evidence>
<dbReference type="OrthoDB" id="2160613at2759"/>
<evidence type="ECO:0008006" key="3">
    <source>
        <dbReference type="Google" id="ProtNLM"/>
    </source>
</evidence>
<comment type="caution">
    <text evidence="1">The sequence shown here is derived from an EMBL/GenBank/DDBJ whole genome shotgun (WGS) entry which is preliminary data.</text>
</comment>
<organism evidence="1 2">
    <name type="scientific">Linnemannia gamsii</name>
    <dbReference type="NCBI Taxonomy" id="64522"/>
    <lineage>
        <taxon>Eukaryota</taxon>
        <taxon>Fungi</taxon>
        <taxon>Fungi incertae sedis</taxon>
        <taxon>Mucoromycota</taxon>
        <taxon>Mortierellomycotina</taxon>
        <taxon>Mortierellomycetes</taxon>
        <taxon>Mortierellales</taxon>
        <taxon>Mortierellaceae</taxon>
        <taxon>Linnemannia</taxon>
    </lineage>
</organism>
<proteinExistence type="predicted"/>
<sequence length="517" mass="56748">MAMPQMKSLILNQVHARSTTFGLDFIRLCPSLVELDFLPQWGMIVKTFTATLAEKLPKLTHLSFKMQGLSDLGVSSMIKAVPELQKLDISGCVFGMMATNNLTTRHLLSITYIDIRSCAQVTGILIQRVLGECRDLRVFLADHIRAKDIVNNSVYPDWACDRELTMVYRQLAALKCLEYLDSSWAIMAESAPTDTEGNPNILTLGLDHGLKILRTLKHLHTLIFRGISDNDFGLVELQWVVLAWPRLGNLGGKLVTRKRSRYNPGVHPYTAMSASGNPSSIAASVSGDGSTTTSGTDVRLGARFGIDDPGPSSRPTYAGATTLSSAISAYYNITGNQQERARMAGHRRKESFQMRHQVFLVRRCGSSISIVGSSKFVLQNVGPHDYALFLDLGGFADKRTANNSYYNVMKKALSPKSTAQERTIEATMQTFWESGTKNNDIDAAWKARTNNNHEVASSTVGRLQTPSIALSVSVYATTTSTRILHHCLSYVPSRSMIGGLDSEEGLLCPLGGFANVD</sequence>
<dbReference type="EMBL" id="JAAAIN010001884">
    <property type="protein sequence ID" value="KAG0299477.1"/>
    <property type="molecule type" value="Genomic_DNA"/>
</dbReference>
<dbReference type="SUPFAM" id="SSF52047">
    <property type="entry name" value="RNI-like"/>
    <property type="match status" value="1"/>
</dbReference>
<keyword evidence="2" id="KW-1185">Reference proteome</keyword>
<evidence type="ECO:0000313" key="1">
    <source>
        <dbReference type="EMBL" id="KAG0299477.1"/>
    </source>
</evidence>
<gene>
    <name evidence="1" type="ORF">BGZ97_003686</name>
</gene>
<protein>
    <recommendedName>
        <fullName evidence="3">RNI-like protein</fullName>
    </recommendedName>
</protein>
<dbReference type="Gene3D" id="3.80.10.10">
    <property type="entry name" value="Ribonuclease Inhibitor"/>
    <property type="match status" value="1"/>
</dbReference>
<dbReference type="InterPro" id="IPR032675">
    <property type="entry name" value="LRR_dom_sf"/>
</dbReference>